<dbReference type="InterPro" id="IPR005335">
    <property type="entry name" value="Terminase_ssu"/>
</dbReference>
<dbReference type="RefSeq" id="WP_307410731.1">
    <property type="nucleotide sequence ID" value="NZ_JAUSTW010000006.1"/>
</dbReference>
<evidence type="ECO:0000313" key="2">
    <source>
        <dbReference type="Proteomes" id="UP001224122"/>
    </source>
</evidence>
<dbReference type="EMBL" id="JAUSTW010000006">
    <property type="protein sequence ID" value="MDQ0200631.1"/>
    <property type="molecule type" value="Genomic_DNA"/>
</dbReference>
<proteinExistence type="predicted"/>
<dbReference type="Gene3D" id="1.10.10.1400">
    <property type="entry name" value="Terminase, small subunit, N-terminal DNA-binding domain, HTH motif"/>
    <property type="match status" value="1"/>
</dbReference>
<keyword evidence="2" id="KW-1185">Reference proteome</keyword>
<accession>A0ABT9XYK3</accession>
<organism evidence="1 2">
    <name type="scientific">Neobacillus ginsengisoli</name>
    <dbReference type="NCBI Taxonomy" id="904295"/>
    <lineage>
        <taxon>Bacteria</taxon>
        <taxon>Bacillati</taxon>
        <taxon>Bacillota</taxon>
        <taxon>Bacilli</taxon>
        <taxon>Bacillales</taxon>
        <taxon>Bacillaceae</taxon>
        <taxon>Neobacillus</taxon>
    </lineage>
</organism>
<sequence>MDEIKIKQRKFAKYYIETGNATASYLKAGYDEM</sequence>
<comment type="caution">
    <text evidence="1">The sequence shown here is derived from an EMBL/GenBank/DDBJ whole genome shotgun (WGS) entry which is preliminary data.</text>
</comment>
<dbReference type="Proteomes" id="UP001224122">
    <property type="component" value="Unassembled WGS sequence"/>
</dbReference>
<gene>
    <name evidence="1" type="ORF">J2S10_003820</name>
</gene>
<dbReference type="InterPro" id="IPR038713">
    <property type="entry name" value="Terminase_Gp1_N_sf"/>
</dbReference>
<dbReference type="Pfam" id="PF03592">
    <property type="entry name" value="Terminase_2"/>
    <property type="match status" value="1"/>
</dbReference>
<name>A0ABT9XYK3_9BACI</name>
<evidence type="ECO:0000313" key="1">
    <source>
        <dbReference type="EMBL" id="MDQ0200631.1"/>
    </source>
</evidence>
<reference evidence="1 2" key="1">
    <citation type="submission" date="2023-07" db="EMBL/GenBank/DDBJ databases">
        <title>Genomic Encyclopedia of Type Strains, Phase IV (KMG-IV): sequencing the most valuable type-strain genomes for metagenomic binning, comparative biology and taxonomic classification.</title>
        <authorList>
            <person name="Goeker M."/>
        </authorList>
    </citation>
    <scope>NUCLEOTIDE SEQUENCE [LARGE SCALE GENOMIC DNA]</scope>
    <source>
        <strain evidence="1 2">DSM 27594</strain>
    </source>
</reference>
<protein>
    <submittedName>
        <fullName evidence="1">Phage terminase small subunit</fullName>
    </submittedName>
</protein>